<evidence type="ECO:0000256" key="1">
    <source>
        <dbReference type="SAM" id="MobiDB-lite"/>
    </source>
</evidence>
<dbReference type="Proteomes" id="UP001320148">
    <property type="component" value="Chromosome"/>
</dbReference>
<evidence type="ECO:0000313" key="3">
    <source>
        <dbReference type="Proteomes" id="UP001320148"/>
    </source>
</evidence>
<accession>A0ABM7PLS5</accession>
<evidence type="ECO:0000313" key="2">
    <source>
        <dbReference type="EMBL" id="BCS98151.1"/>
    </source>
</evidence>
<feature type="region of interest" description="Disordered" evidence="1">
    <location>
        <begin position="1"/>
        <end position="42"/>
    </location>
</feature>
<name>A0ABM7PLS5_9BACT</name>
<reference evidence="2 3" key="1">
    <citation type="submission" date="2021-02" db="EMBL/GenBank/DDBJ databases">
        <title>Complete genome of Desulfoluna sp. strain ASN36.</title>
        <authorList>
            <person name="Takahashi A."/>
            <person name="Kojima H."/>
            <person name="Fukui M."/>
        </authorList>
    </citation>
    <scope>NUCLEOTIDE SEQUENCE [LARGE SCALE GENOMIC DNA]</scope>
    <source>
        <strain evidence="2 3">ASN36</strain>
    </source>
</reference>
<proteinExistence type="predicted"/>
<dbReference type="EMBL" id="AP024488">
    <property type="protein sequence ID" value="BCS98151.1"/>
    <property type="molecule type" value="Genomic_DNA"/>
</dbReference>
<keyword evidence="3" id="KW-1185">Reference proteome</keyword>
<protein>
    <submittedName>
        <fullName evidence="2">Uncharacterized protein</fullName>
    </submittedName>
</protein>
<feature type="compositionally biased region" description="Low complexity" evidence="1">
    <location>
        <begin position="11"/>
        <end position="27"/>
    </location>
</feature>
<sequence length="61" mass="6317">MTHITRRRTQGLPRPALPSAPLAAGGSQVKNGSGGPAGSQTFEKFDKQAVGFTLGLTRHAS</sequence>
<organism evidence="2 3">
    <name type="scientific">Desulfoluna limicola</name>
    <dbReference type="NCBI Taxonomy" id="2810562"/>
    <lineage>
        <taxon>Bacteria</taxon>
        <taxon>Pseudomonadati</taxon>
        <taxon>Thermodesulfobacteriota</taxon>
        <taxon>Desulfobacteria</taxon>
        <taxon>Desulfobacterales</taxon>
        <taxon>Desulfolunaceae</taxon>
        <taxon>Desulfoluna</taxon>
    </lineage>
</organism>
<gene>
    <name evidence="2" type="ORF">DSLASN_37830</name>
</gene>